<gene>
    <name evidence="2" type="primary">irtA</name>
    <name evidence="2" type="ORF">PSET11_00168</name>
</gene>
<keyword evidence="2" id="KW-0067">ATP-binding</keyword>
<dbReference type="Pfam" id="PF08021">
    <property type="entry name" value="FAD_binding_9"/>
    <property type="match status" value="1"/>
</dbReference>
<protein>
    <submittedName>
        <fullName evidence="2">Iron import ATP-binding/permease protein IrtA</fullName>
        <ecNumber evidence="2">3.6.3.-</ecNumber>
    </submittedName>
</protein>
<dbReference type="Gene3D" id="3.40.50.80">
    <property type="entry name" value="Nucleotide-binding domain of ferredoxin-NADP reductase (FNR) module"/>
    <property type="match status" value="1"/>
</dbReference>
<dbReference type="InterPro" id="IPR017938">
    <property type="entry name" value="Riboflavin_synthase-like_b-brl"/>
</dbReference>
<evidence type="ECO:0000313" key="2">
    <source>
        <dbReference type="EMBL" id="VDC18302.1"/>
    </source>
</evidence>
<dbReference type="PANTHER" id="PTHR30157:SF0">
    <property type="entry name" value="NADPH-DEPENDENT FERRIC-CHELATE REDUCTASE"/>
    <property type="match status" value="1"/>
</dbReference>
<sequence>MKHSWEGAVLKVFGAKDFSLSVTGREQIGPQFMRIHIDGGSLLDDCGVHPTMWIRLWFDDAGKPHQRAFTLVNPDTAAGTFSLDFALHKGRAADWARTVQPGETIDATVQGSKFELPDPAPTTAVVIGDPASLPAINSLLAVLGNAPASIWFEYNHESDRELPLQARAIDTVTWVPREDGGARLVSEVCAALTDQVGAAGAATGYYWLAVEAASTRHITRHLRKTLGVDKHRINALGYWKAGAGS</sequence>
<dbReference type="GO" id="GO:0016491">
    <property type="term" value="F:oxidoreductase activity"/>
    <property type="evidence" value="ECO:0007669"/>
    <property type="project" value="InterPro"/>
</dbReference>
<dbReference type="PROSITE" id="PS51384">
    <property type="entry name" value="FAD_FR"/>
    <property type="match status" value="1"/>
</dbReference>
<dbReference type="EC" id="3.6.3.-" evidence="2"/>
<dbReference type="AlphaFoldDB" id="A0A3P5WIC3"/>
<evidence type="ECO:0000259" key="1">
    <source>
        <dbReference type="PROSITE" id="PS51384"/>
    </source>
</evidence>
<dbReference type="InterPro" id="IPR017927">
    <property type="entry name" value="FAD-bd_FR_type"/>
</dbReference>
<proteinExistence type="predicted"/>
<evidence type="ECO:0000313" key="3">
    <source>
        <dbReference type="Proteomes" id="UP000280861"/>
    </source>
</evidence>
<name>A0A3P5WIC3_9MICC</name>
<dbReference type="RefSeq" id="WP_124089793.1">
    <property type="nucleotide sequence ID" value="NZ_CBCRYA010000006.1"/>
</dbReference>
<dbReference type="Proteomes" id="UP000280861">
    <property type="component" value="Unassembled WGS sequence"/>
</dbReference>
<dbReference type="InterPro" id="IPR039374">
    <property type="entry name" value="SIP_fam"/>
</dbReference>
<dbReference type="GO" id="GO:0005524">
    <property type="term" value="F:ATP binding"/>
    <property type="evidence" value="ECO:0007669"/>
    <property type="project" value="UniProtKB-KW"/>
</dbReference>
<dbReference type="OrthoDB" id="9814826at2"/>
<organism evidence="2 3">
    <name type="scientific">Arthrobacter ulcerisalmonis</name>
    <dbReference type="NCBI Taxonomy" id="2483813"/>
    <lineage>
        <taxon>Bacteria</taxon>
        <taxon>Bacillati</taxon>
        <taxon>Actinomycetota</taxon>
        <taxon>Actinomycetes</taxon>
        <taxon>Micrococcales</taxon>
        <taxon>Micrococcaceae</taxon>
        <taxon>Arthrobacter</taxon>
    </lineage>
</organism>
<dbReference type="InterPro" id="IPR013113">
    <property type="entry name" value="SIP_FAD-bd"/>
</dbReference>
<dbReference type="EMBL" id="UXAU01000009">
    <property type="protein sequence ID" value="VDC18302.1"/>
    <property type="molecule type" value="Genomic_DNA"/>
</dbReference>
<keyword evidence="3" id="KW-1185">Reference proteome</keyword>
<dbReference type="Gene3D" id="2.40.30.10">
    <property type="entry name" value="Translation factors"/>
    <property type="match status" value="1"/>
</dbReference>
<dbReference type="GO" id="GO:0016787">
    <property type="term" value="F:hydrolase activity"/>
    <property type="evidence" value="ECO:0007669"/>
    <property type="project" value="UniProtKB-KW"/>
</dbReference>
<feature type="domain" description="FAD-binding FR-type" evidence="1">
    <location>
        <begin position="15"/>
        <end position="117"/>
    </location>
</feature>
<accession>A0A3P5WIC3</accession>
<dbReference type="PANTHER" id="PTHR30157">
    <property type="entry name" value="FERRIC REDUCTASE, NADPH-DEPENDENT"/>
    <property type="match status" value="1"/>
</dbReference>
<dbReference type="Pfam" id="PF04954">
    <property type="entry name" value="SIP"/>
    <property type="match status" value="1"/>
</dbReference>
<dbReference type="InterPro" id="IPR039261">
    <property type="entry name" value="FNR_nucleotide-bd"/>
</dbReference>
<keyword evidence="2" id="KW-0378">Hydrolase</keyword>
<keyword evidence="2" id="KW-0547">Nucleotide-binding</keyword>
<dbReference type="InterPro" id="IPR007037">
    <property type="entry name" value="SIP_rossman_dom"/>
</dbReference>
<dbReference type="SUPFAM" id="SSF63380">
    <property type="entry name" value="Riboflavin synthase domain-like"/>
    <property type="match status" value="1"/>
</dbReference>
<reference evidence="2 3" key="1">
    <citation type="submission" date="2018-11" db="EMBL/GenBank/DDBJ databases">
        <authorList>
            <person name="Criscuolo A."/>
        </authorList>
    </citation>
    <scope>NUCLEOTIDE SEQUENCE [LARGE SCALE GENOMIC DNA]</scope>
    <source>
        <strain evidence="2">AT11b</strain>
    </source>
</reference>
<dbReference type="CDD" id="cd06193">
    <property type="entry name" value="siderophore_interacting"/>
    <property type="match status" value="1"/>
</dbReference>